<evidence type="ECO:0000313" key="8">
    <source>
        <dbReference type="Proteomes" id="UP001291930"/>
    </source>
</evidence>
<dbReference type="SUPFAM" id="SSF51206">
    <property type="entry name" value="cAMP-binding domain-like"/>
    <property type="match status" value="1"/>
</dbReference>
<dbReference type="PANTHER" id="PTHR24567:SF74">
    <property type="entry name" value="HTH-TYPE TRANSCRIPTIONAL REGULATOR ARCR"/>
    <property type="match status" value="1"/>
</dbReference>
<dbReference type="PROSITE" id="PS51063">
    <property type="entry name" value="HTH_CRP_2"/>
    <property type="match status" value="1"/>
</dbReference>
<gene>
    <name evidence="7" type="ORF">U2I54_05550</name>
</gene>
<keyword evidence="2" id="KW-0238">DNA-binding</keyword>
<dbReference type="PROSITE" id="PS50042">
    <property type="entry name" value="CNMP_BINDING_3"/>
    <property type="match status" value="1"/>
</dbReference>
<keyword evidence="4" id="KW-0804">Transcription</keyword>
<dbReference type="SMART" id="SM00100">
    <property type="entry name" value="cNMP"/>
    <property type="match status" value="1"/>
</dbReference>
<dbReference type="PRINTS" id="PR00034">
    <property type="entry name" value="HTHCRP"/>
</dbReference>
<dbReference type="InterPro" id="IPR012318">
    <property type="entry name" value="HTH_CRP"/>
</dbReference>
<keyword evidence="8" id="KW-1185">Reference proteome</keyword>
<accession>A0ABU5JT18</accession>
<dbReference type="PANTHER" id="PTHR24567">
    <property type="entry name" value="CRP FAMILY TRANSCRIPTIONAL REGULATORY PROTEIN"/>
    <property type="match status" value="1"/>
</dbReference>
<dbReference type="InterPro" id="IPR036390">
    <property type="entry name" value="WH_DNA-bd_sf"/>
</dbReference>
<dbReference type="Pfam" id="PF13545">
    <property type="entry name" value="HTH_Crp_2"/>
    <property type="match status" value="1"/>
</dbReference>
<dbReference type="InterPro" id="IPR000595">
    <property type="entry name" value="cNMP-bd_dom"/>
</dbReference>
<dbReference type="CDD" id="cd00038">
    <property type="entry name" value="CAP_ED"/>
    <property type="match status" value="1"/>
</dbReference>
<feature type="domain" description="Cyclic nucleotide-binding" evidence="5">
    <location>
        <begin position="12"/>
        <end position="132"/>
    </location>
</feature>
<dbReference type="InterPro" id="IPR018490">
    <property type="entry name" value="cNMP-bd_dom_sf"/>
</dbReference>
<sequence>MDKIKYLSRIQLFHELELEELKNIEPDTPIDVMKRGTIITSPHMEQKFLYLIKSGKVRLYKLSEDGKELTIDILGMGHVFGAVGVFTMGSEGVYAETWEDSHICKMDKVQFEKIIRDRPDIALKFIEVISNRLKEMEELLEHMAYGSARKRLLFLLYKLSEKFGVEVESAEDWRQLEISITHQELANMMGSIRETVTGLLSDLTKDGIIRKIGVRKPIHIHLVKLMRALESDEKQK</sequence>
<dbReference type="InterPro" id="IPR050397">
    <property type="entry name" value="Env_Response_Regulators"/>
</dbReference>
<comment type="caution">
    <text evidence="7">The sequence shown here is derived from an EMBL/GenBank/DDBJ whole genome shotgun (WGS) entry which is preliminary data.</text>
</comment>
<dbReference type="InterPro" id="IPR036388">
    <property type="entry name" value="WH-like_DNA-bd_sf"/>
</dbReference>
<keyword evidence="3" id="KW-0010">Activator</keyword>
<reference evidence="8" key="1">
    <citation type="submission" date="2023-11" db="EMBL/GenBank/DDBJ databases">
        <title>Genome Sequence of Bacillus pseudomycoides stain BUPM19.</title>
        <authorList>
            <person name="Farhat A."/>
        </authorList>
    </citation>
    <scope>NUCLEOTIDE SEQUENCE [LARGE SCALE GENOMIC DNA]</scope>
    <source>
        <strain evidence="8">BUPM19</strain>
    </source>
</reference>
<evidence type="ECO:0000313" key="7">
    <source>
        <dbReference type="EMBL" id="MDZ5606585.1"/>
    </source>
</evidence>
<protein>
    <submittedName>
        <fullName evidence="7">Crp/Fnr family transcriptional regulator</fullName>
    </submittedName>
</protein>
<dbReference type="Gene3D" id="2.60.120.10">
    <property type="entry name" value="Jelly Rolls"/>
    <property type="match status" value="1"/>
</dbReference>
<dbReference type="InterPro" id="IPR014710">
    <property type="entry name" value="RmlC-like_jellyroll"/>
</dbReference>
<evidence type="ECO:0000256" key="4">
    <source>
        <dbReference type="ARBA" id="ARBA00023163"/>
    </source>
</evidence>
<dbReference type="Pfam" id="PF00027">
    <property type="entry name" value="cNMP_binding"/>
    <property type="match status" value="1"/>
</dbReference>
<name>A0ABU5JT18_9BACI</name>
<dbReference type="Gene3D" id="1.10.10.10">
    <property type="entry name" value="Winged helix-like DNA-binding domain superfamily/Winged helix DNA-binding domain"/>
    <property type="match status" value="1"/>
</dbReference>
<evidence type="ECO:0000256" key="3">
    <source>
        <dbReference type="ARBA" id="ARBA00023159"/>
    </source>
</evidence>
<keyword evidence="1" id="KW-0805">Transcription regulation</keyword>
<organism evidence="7 8">
    <name type="scientific">Bacillus bingmayongensis</name>
    <dbReference type="NCBI Taxonomy" id="1150157"/>
    <lineage>
        <taxon>Bacteria</taxon>
        <taxon>Bacillati</taxon>
        <taxon>Bacillota</taxon>
        <taxon>Bacilli</taxon>
        <taxon>Bacillales</taxon>
        <taxon>Bacillaceae</taxon>
        <taxon>Bacillus</taxon>
    </lineage>
</organism>
<evidence type="ECO:0000256" key="1">
    <source>
        <dbReference type="ARBA" id="ARBA00023015"/>
    </source>
</evidence>
<dbReference type="EMBL" id="JAXOVW010000007">
    <property type="protein sequence ID" value="MDZ5606585.1"/>
    <property type="molecule type" value="Genomic_DNA"/>
</dbReference>
<dbReference type="SMART" id="SM00419">
    <property type="entry name" value="HTH_CRP"/>
    <property type="match status" value="1"/>
</dbReference>
<dbReference type="SUPFAM" id="SSF46785">
    <property type="entry name" value="Winged helix' DNA-binding domain"/>
    <property type="match status" value="1"/>
</dbReference>
<evidence type="ECO:0000256" key="2">
    <source>
        <dbReference type="ARBA" id="ARBA00023125"/>
    </source>
</evidence>
<feature type="domain" description="HTH crp-type" evidence="6">
    <location>
        <begin position="146"/>
        <end position="224"/>
    </location>
</feature>
<dbReference type="RefSeq" id="WP_374217053.1">
    <property type="nucleotide sequence ID" value="NZ_JAXOVW010000007.1"/>
</dbReference>
<proteinExistence type="predicted"/>
<evidence type="ECO:0000259" key="6">
    <source>
        <dbReference type="PROSITE" id="PS51063"/>
    </source>
</evidence>
<dbReference type="Proteomes" id="UP001291930">
    <property type="component" value="Unassembled WGS sequence"/>
</dbReference>
<evidence type="ECO:0000259" key="5">
    <source>
        <dbReference type="PROSITE" id="PS50042"/>
    </source>
</evidence>